<evidence type="ECO:0000256" key="6">
    <source>
        <dbReference type="SAM" id="MobiDB-lite"/>
    </source>
</evidence>
<feature type="region of interest" description="Disordered" evidence="6">
    <location>
        <begin position="1"/>
        <end position="20"/>
    </location>
</feature>
<sequence length="501" mass="50472">MSTVTSTTTTAATTTTTKTATQSATAAAAQSLFTSLNTGSGVDLSTLVPGLVEAQFAARTAALKAKSETLTTQISAVAKLKSGITDFNSALKSLTEGGTLATQPSSSNSAVLTASGTPGAKLAGLSKSITVNALATAQTAATATSVSKTASIGTGTLTITLGTATYSADGKAMNGFTAGSATPIDITIDAENATIDKIAAKINAANAGVTASVVTNADGSAYLAMKGKTGAAQAFTVSGTDGLSALNVGTGATGTRLSGAAANAKLTVDGIDVERASNTVDDLVDGVKLTLVSASSTPVTLGAALPTTALTSVVSDFVSTINSMMTDVKAATDPITGDLRSDAAAKALQRSLQSITLTKVVPGSFTDGTPTTLAEIGVTTNEKTGALQVDTKRLSEVLTKYPDAVEAMFAPSSSNLMGLSAQLGKIQLAASSTTYGLDASTKRLNEAQSDTTQAQDKLTDQRETTTTRMTAQFASMNSKVSAYKSVQSFMDQQIKMWTKDS</sequence>
<dbReference type="AlphaFoldDB" id="A0A1G7NAJ5"/>
<dbReference type="EMBL" id="FNBI01000005">
    <property type="protein sequence ID" value="SDF71115.1"/>
    <property type="molecule type" value="Genomic_DNA"/>
</dbReference>
<dbReference type="GO" id="GO:0009421">
    <property type="term" value="C:bacterial-type flagellum filament cap"/>
    <property type="evidence" value="ECO:0007669"/>
    <property type="project" value="InterPro"/>
</dbReference>
<reference evidence="9 12" key="2">
    <citation type="submission" date="2019-12" db="EMBL/GenBank/DDBJ databases">
        <authorList>
            <person name="Zheng J."/>
        </authorList>
    </citation>
    <scope>NUCLEOTIDE SEQUENCE [LARGE SCALE GENOMIC DNA]</scope>
    <source>
        <strain evidence="9 12">DSM 27347</strain>
    </source>
</reference>
<dbReference type="Proteomes" id="UP000436801">
    <property type="component" value="Unassembled WGS sequence"/>
</dbReference>
<dbReference type="RefSeq" id="WP_149682704.1">
    <property type="nucleotide sequence ID" value="NZ_FNBI01000005.1"/>
</dbReference>
<dbReference type="Proteomes" id="UP000323502">
    <property type="component" value="Unassembled WGS sequence"/>
</dbReference>
<dbReference type="InterPro" id="IPR003481">
    <property type="entry name" value="FliD_N"/>
</dbReference>
<comment type="similarity">
    <text evidence="1 5">Belongs to the FliD family.</text>
</comment>
<reference evidence="10 11" key="1">
    <citation type="submission" date="2016-10" db="EMBL/GenBank/DDBJ databases">
        <authorList>
            <person name="Varghese N."/>
            <person name="Submissions S."/>
        </authorList>
    </citation>
    <scope>NUCLEOTIDE SEQUENCE [LARGE SCALE GENOMIC DNA]</scope>
    <source>
        <strain evidence="10 11">S7-754</strain>
    </source>
</reference>
<keyword evidence="4 5" id="KW-0975">Bacterial flagellum</keyword>
<evidence type="ECO:0000256" key="3">
    <source>
        <dbReference type="ARBA" id="ARBA00023054"/>
    </source>
</evidence>
<organism evidence="10 11">
    <name type="scientific">Sphingomonas carotinifaciens</name>
    <dbReference type="NCBI Taxonomy" id="1166323"/>
    <lineage>
        <taxon>Bacteria</taxon>
        <taxon>Pseudomonadati</taxon>
        <taxon>Pseudomonadota</taxon>
        <taxon>Alphaproteobacteria</taxon>
        <taxon>Sphingomonadales</taxon>
        <taxon>Sphingomonadaceae</taxon>
        <taxon>Sphingomonas</taxon>
    </lineage>
</organism>
<evidence type="ECO:0000256" key="2">
    <source>
        <dbReference type="ARBA" id="ARBA00011255"/>
    </source>
</evidence>
<dbReference type="GO" id="GO:0007155">
    <property type="term" value="P:cell adhesion"/>
    <property type="evidence" value="ECO:0007669"/>
    <property type="project" value="InterPro"/>
</dbReference>
<keyword evidence="3 5" id="KW-0175">Coiled coil</keyword>
<comment type="subcellular location">
    <subcellularLocation>
        <location evidence="5">Secreted</location>
    </subcellularLocation>
    <subcellularLocation>
        <location evidence="5">Bacterial flagellum</location>
    </subcellularLocation>
</comment>
<dbReference type="InterPro" id="IPR040026">
    <property type="entry name" value="FliD"/>
</dbReference>
<dbReference type="GO" id="GO:0009424">
    <property type="term" value="C:bacterial-type flagellum hook"/>
    <property type="evidence" value="ECO:0007669"/>
    <property type="project" value="UniProtKB-UniRule"/>
</dbReference>
<evidence type="ECO:0000313" key="10">
    <source>
        <dbReference type="EMBL" id="SDF71115.1"/>
    </source>
</evidence>
<comment type="function">
    <text evidence="5">Required for morphogenesis and for the elongation of the flagellar filament by facilitating polymerization of the flagellin monomers at the tip of growing filament. Forms a capping structure, which prevents flagellin subunits (transported through the central channel of the flagellum) from leaking out without polymerization at the distal end.</text>
</comment>
<feature type="domain" description="Flagellar hook-associated protein 2 C-terminal" evidence="8">
    <location>
        <begin position="261"/>
        <end position="484"/>
    </location>
</feature>
<dbReference type="Pfam" id="PF02465">
    <property type="entry name" value="FliD_N"/>
    <property type="match status" value="1"/>
</dbReference>
<evidence type="ECO:0000259" key="8">
    <source>
        <dbReference type="Pfam" id="PF07195"/>
    </source>
</evidence>
<feature type="domain" description="Flagellar hook-associated protein 2 N-terminal" evidence="7">
    <location>
        <begin position="40"/>
        <end position="138"/>
    </location>
</feature>
<dbReference type="PANTHER" id="PTHR30288:SF0">
    <property type="entry name" value="FLAGELLAR HOOK-ASSOCIATED PROTEIN 2"/>
    <property type="match status" value="1"/>
</dbReference>
<evidence type="ECO:0000256" key="4">
    <source>
        <dbReference type="ARBA" id="ARBA00023143"/>
    </source>
</evidence>
<keyword evidence="11" id="KW-1185">Reference proteome</keyword>
<evidence type="ECO:0000256" key="1">
    <source>
        <dbReference type="ARBA" id="ARBA00009764"/>
    </source>
</evidence>
<keyword evidence="10" id="KW-0282">Flagellum</keyword>
<feature type="coiled-coil region" evidence="5">
    <location>
        <begin position="437"/>
        <end position="464"/>
    </location>
</feature>
<evidence type="ECO:0000259" key="7">
    <source>
        <dbReference type="Pfam" id="PF02465"/>
    </source>
</evidence>
<evidence type="ECO:0000313" key="9">
    <source>
        <dbReference type="EMBL" id="MWC43167.1"/>
    </source>
</evidence>
<gene>
    <name evidence="9" type="primary">fliD</name>
    <name evidence="9" type="ORF">GQR91_05755</name>
    <name evidence="10" type="ORF">SAMN05216557_10597</name>
</gene>
<dbReference type="GO" id="GO:0071973">
    <property type="term" value="P:bacterial-type flagellum-dependent cell motility"/>
    <property type="evidence" value="ECO:0007669"/>
    <property type="project" value="TreeGrafter"/>
</dbReference>
<evidence type="ECO:0000313" key="12">
    <source>
        <dbReference type="Proteomes" id="UP000436801"/>
    </source>
</evidence>
<evidence type="ECO:0000256" key="5">
    <source>
        <dbReference type="RuleBase" id="RU362066"/>
    </source>
</evidence>
<dbReference type="GO" id="GO:0005576">
    <property type="term" value="C:extracellular region"/>
    <property type="evidence" value="ECO:0007669"/>
    <property type="project" value="UniProtKB-SubCell"/>
</dbReference>
<name>A0A1G7NAJ5_9SPHN</name>
<dbReference type="PANTHER" id="PTHR30288">
    <property type="entry name" value="FLAGELLAR CAP/ASSEMBLY PROTEIN FLID"/>
    <property type="match status" value="1"/>
</dbReference>
<evidence type="ECO:0000313" key="11">
    <source>
        <dbReference type="Proteomes" id="UP000323502"/>
    </source>
</evidence>
<keyword evidence="10" id="KW-0966">Cell projection</keyword>
<proteinExistence type="inferred from homology"/>
<comment type="subunit">
    <text evidence="2 5">Homopentamer.</text>
</comment>
<dbReference type="InterPro" id="IPR010809">
    <property type="entry name" value="FliD_C"/>
</dbReference>
<dbReference type="OrthoDB" id="7388356at2"/>
<keyword evidence="5" id="KW-0964">Secreted</keyword>
<dbReference type="Pfam" id="PF07195">
    <property type="entry name" value="FliD_C"/>
    <property type="match status" value="1"/>
</dbReference>
<dbReference type="EMBL" id="WSUT01000005">
    <property type="protein sequence ID" value="MWC43167.1"/>
    <property type="molecule type" value="Genomic_DNA"/>
</dbReference>
<keyword evidence="10" id="KW-0969">Cilium</keyword>
<protein>
    <recommendedName>
        <fullName evidence="5">Flagellar hook-associated protein 2</fullName>
        <shortName evidence="5">HAP2</shortName>
    </recommendedName>
    <alternativeName>
        <fullName evidence="5">Flagellar cap protein</fullName>
    </alternativeName>
</protein>
<accession>A0A1G7NAJ5</accession>